<sequence length="189" mass="21050">MTVFQNIRKGLIPARLTVDEVFALTESGVIAESENIELIDGKIVPMAAAKASAHERMKSRLIEWLVMRKPRELGVYAESSLALDAGTLVEPDIAVWPRDLASRDARGPDVVLLIEVADSSLSYDIHVKAPLYARYGVRDYWVVDAVRQTIRIHRAPEDGMFTDVEEYEAHNSVAPLLLPGITLRLDTLD</sequence>
<keyword evidence="3" id="KW-1185">Reference proteome</keyword>
<comment type="caution">
    <text evidence="2">The sequence shown here is derived from an EMBL/GenBank/DDBJ whole genome shotgun (WGS) entry which is preliminary data.</text>
</comment>
<dbReference type="Gene3D" id="3.90.1570.10">
    <property type="entry name" value="tt1808, chain A"/>
    <property type="match status" value="1"/>
</dbReference>
<dbReference type="SUPFAM" id="SSF52980">
    <property type="entry name" value="Restriction endonuclease-like"/>
    <property type="match status" value="1"/>
</dbReference>
<gene>
    <name evidence="2" type="ORF">FBR43_14265</name>
</gene>
<proteinExistence type="predicted"/>
<feature type="domain" description="Putative restriction endonuclease" evidence="1">
    <location>
        <begin position="30"/>
        <end position="185"/>
    </location>
</feature>
<keyword evidence="2" id="KW-0378">Hydrolase</keyword>
<keyword evidence="2" id="KW-0540">Nuclease</keyword>
<keyword evidence="2" id="KW-0255">Endonuclease</keyword>
<dbReference type="GO" id="GO:0004519">
    <property type="term" value="F:endonuclease activity"/>
    <property type="evidence" value="ECO:0007669"/>
    <property type="project" value="UniProtKB-KW"/>
</dbReference>
<dbReference type="Proteomes" id="UP000309138">
    <property type="component" value="Unassembled WGS sequence"/>
</dbReference>
<name>A0A4U1L6D4_9SPHN</name>
<dbReference type="AlphaFoldDB" id="A0A4U1L6D4"/>
<dbReference type="InterPro" id="IPR012296">
    <property type="entry name" value="Nuclease_put_TT1808"/>
</dbReference>
<dbReference type="CDD" id="cd06260">
    <property type="entry name" value="DUF820-like"/>
    <property type="match status" value="1"/>
</dbReference>
<dbReference type="EMBL" id="SWKR01000002">
    <property type="protein sequence ID" value="TKD51786.1"/>
    <property type="molecule type" value="Genomic_DNA"/>
</dbReference>
<dbReference type="OrthoDB" id="196625at2"/>
<evidence type="ECO:0000313" key="3">
    <source>
        <dbReference type="Proteomes" id="UP000309138"/>
    </source>
</evidence>
<dbReference type="RefSeq" id="WP_136943722.1">
    <property type="nucleotide sequence ID" value="NZ_SWKR01000002.1"/>
</dbReference>
<reference evidence="2 3" key="1">
    <citation type="submission" date="2019-04" db="EMBL/GenBank/DDBJ databases">
        <authorList>
            <person name="Yang Y."/>
            <person name="Wei D."/>
        </authorList>
    </citation>
    <scope>NUCLEOTIDE SEQUENCE [LARGE SCALE GENOMIC DNA]</scope>
    <source>
        <strain evidence="2 3">L-1-4w-11</strain>
    </source>
</reference>
<protein>
    <submittedName>
        <fullName evidence="2">Uma2 family endonuclease</fullName>
    </submittedName>
</protein>
<dbReference type="Pfam" id="PF05685">
    <property type="entry name" value="Uma2"/>
    <property type="match status" value="1"/>
</dbReference>
<organism evidence="2 3">
    <name type="scientific">Sphingomonas baiyangensis</name>
    <dbReference type="NCBI Taxonomy" id="2572576"/>
    <lineage>
        <taxon>Bacteria</taxon>
        <taxon>Pseudomonadati</taxon>
        <taxon>Pseudomonadota</taxon>
        <taxon>Alphaproteobacteria</taxon>
        <taxon>Sphingomonadales</taxon>
        <taxon>Sphingomonadaceae</taxon>
        <taxon>Sphingomonas</taxon>
    </lineage>
</organism>
<dbReference type="PANTHER" id="PTHR35400">
    <property type="entry name" value="SLR1083 PROTEIN"/>
    <property type="match status" value="1"/>
</dbReference>
<evidence type="ECO:0000259" key="1">
    <source>
        <dbReference type="Pfam" id="PF05685"/>
    </source>
</evidence>
<dbReference type="PANTHER" id="PTHR35400:SF3">
    <property type="entry name" value="SLL1072 PROTEIN"/>
    <property type="match status" value="1"/>
</dbReference>
<dbReference type="InterPro" id="IPR011335">
    <property type="entry name" value="Restrct_endonuc-II-like"/>
</dbReference>
<evidence type="ECO:0000313" key="2">
    <source>
        <dbReference type="EMBL" id="TKD51786.1"/>
    </source>
</evidence>
<dbReference type="InterPro" id="IPR008538">
    <property type="entry name" value="Uma2"/>
</dbReference>
<accession>A0A4U1L6D4</accession>